<accession>A0A846WQ65</accession>
<dbReference type="EMBL" id="JAAXPC010000009">
    <property type="protein sequence ID" value="NKY03136.1"/>
    <property type="molecule type" value="Genomic_DNA"/>
</dbReference>
<dbReference type="GO" id="GO:0016787">
    <property type="term" value="F:hydrolase activity"/>
    <property type="evidence" value="ECO:0007669"/>
    <property type="project" value="UniProtKB-KW"/>
</dbReference>
<feature type="domain" description="AB hydrolase-1" evidence="1">
    <location>
        <begin position="38"/>
        <end position="272"/>
    </location>
</feature>
<organism evidence="2 3">
    <name type="scientific">Gordonia polyisoprenivorans</name>
    <dbReference type="NCBI Taxonomy" id="84595"/>
    <lineage>
        <taxon>Bacteria</taxon>
        <taxon>Bacillati</taxon>
        <taxon>Actinomycetota</taxon>
        <taxon>Actinomycetes</taxon>
        <taxon>Mycobacteriales</taxon>
        <taxon>Gordoniaceae</taxon>
        <taxon>Gordonia</taxon>
    </lineage>
</organism>
<dbReference type="PANTHER" id="PTHR43194">
    <property type="entry name" value="HYDROLASE ALPHA/BETA FOLD FAMILY"/>
    <property type="match status" value="1"/>
</dbReference>
<name>A0A846WQ65_9ACTN</name>
<evidence type="ECO:0000313" key="3">
    <source>
        <dbReference type="Proteomes" id="UP000563898"/>
    </source>
</evidence>
<dbReference type="InterPro" id="IPR000073">
    <property type="entry name" value="AB_hydrolase_1"/>
</dbReference>
<evidence type="ECO:0000313" key="2">
    <source>
        <dbReference type="EMBL" id="NKY03136.1"/>
    </source>
</evidence>
<dbReference type="Gene3D" id="3.40.50.1820">
    <property type="entry name" value="alpha/beta hydrolase"/>
    <property type="match status" value="1"/>
</dbReference>
<proteinExistence type="predicted"/>
<dbReference type="Pfam" id="PF00561">
    <property type="entry name" value="Abhydrolase_1"/>
    <property type="match status" value="1"/>
</dbReference>
<reference evidence="2 3" key="1">
    <citation type="submission" date="2020-04" db="EMBL/GenBank/DDBJ databases">
        <title>MicrobeNet Type strains.</title>
        <authorList>
            <person name="Nicholson A.C."/>
        </authorList>
    </citation>
    <scope>NUCLEOTIDE SEQUENCE [LARGE SCALE GENOMIC DNA]</scope>
    <source>
        <strain evidence="2 3">ATCC BAA-14</strain>
    </source>
</reference>
<keyword evidence="2" id="KW-0378">Hydrolase</keyword>
<dbReference type="InterPro" id="IPR050228">
    <property type="entry name" value="Carboxylesterase_BioH"/>
</dbReference>
<gene>
    <name evidence="2" type="ORF">HGA05_16325</name>
</gene>
<evidence type="ECO:0000259" key="1">
    <source>
        <dbReference type="Pfam" id="PF00561"/>
    </source>
</evidence>
<dbReference type="AlphaFoldDB" id="A0A846WQ65"/>
<dbReference type="PANTHER" id="PTHR43194:SF2">
    <property type="entry name" value="PEROXISOMAL MEMBRANE PROTEIN LPX1"/>
    <property type="match status" value="1"/>
</dbReference>
<dbReference type="SUPFAM" id="SSF53474">
    <property type="entry name" value="alpha/beta-Hydrolases"/>
    <property type="match status" value="1"/>
</dbReference>
<dbReference type="InterPro" id="IPR029058">
    <property type="entry name" value="AB_hydrolase_fold"/>
</dbReference>
<sequence length="294" mass="31969">MLHTDRRGDAVNTTAPSVRRVEIPAGTIEYLDEGSGAPVVLLHGLFMDEALWDPVMAHLPNGFRYIRPVLPLGAHRVAMNRDADLTMPGMVALLADFLDALDLREVTLVHTDWGGGLFLTAAGRDERVGAMVILPSEAFENFPPGLPGKMATIAARLPGGLTLAARQLRNSRLRRLPMVFGQMTRRPISDELARRWTEPVLTTPGIATDLASYAATHFDRRELIADTEALARFTGHALVLWSPDNRVMPPAHGRRLAELIPGARYAEIADAAVLLTLDAPVTVGHEIGSFLTGN</sequence>
<protein>
    <submittedName>
        <fullName evidence="2">Alpha/beta hydrolase</fullName>
    </submittedName>
</protein>
<dbReference type="Proteomes" id="UP000563898">
    <property type="component" value="Unassembled WGS sequence"/>
</dbReference>
<dbReference type="RefSeq" id="WP_035727095.1">
    <property type="nucleotide sequence ID" value="NZ_CP116236.1"/>
</dbReference>
<comment type="caution">
    <text evidence="2">The sequence shown here is derived from an EMBL/GenBank/DDBJ whole genome shotgun (WGS) entry which is preliminary data.</text>
</comment>